<sequence length="94" mass="10877">MLFSKILRERLVSRFSSCCSRSSPVNRISPNTLQPITGKFHYGHKPGSEYGRARDAAKAEGTMSREDFIKHQNDPEKYQTEDAYENMSHRHEQC</sequence>
<organism evidence="3 4">
    <name type="scientific">Sphaerisporangium album</name>
    <dbReference type="NCBI Taxonomy" id="509200"/>
    <lineage>
        <taxon>Bacteria</taxon>
        <taxon>Bacillati</taxon>
        <taxon>Actinomycetota</taxon>
        <taxon>Actinomycetes</taxon>
        <taxon>Streptosporangiales</taxon>
        <taxon>Streptosporangiaceae</taxon>
        <taxon>Sphaerisporangium</taxon>
    </lineage>
</organism>
<evidence type="ECO:0000313" key="3">
    <source>
        <dbReference type="EMBL" id="RCG29796.1"/>
    </source>
</evidence>
<accession>A0A367FHG2</accession>
<feature type="region of interest" description="Disordered" evidence="1">
    <location>
        <begin position="20"/>
        <end position="94"/>
    </location>
</feature>
<dbReference type="OrthoDB" id="3816256at2"/>
<dbReference type="EMBL" id="QOIL01000010">
    <property type="protein sequence ID" value="RCG29796.1"/>
    <property type="molecule type" value="Genomic_DNA"/>
</dbReference>
<feature type="domain" description="Toxin YqcG C-terminal" evidence="2">
    <location>
        <begin position="29"/>
        <end position="92"/>
    </location>
</feature>
<dbReference type="InterPro" id="IPR026835">
    <property type="entry name" value="YqcG_C"/>
</dbReference>
<gene>
    <name evidence="3" type="ORF">DQ384_19705</name>
</gene>
<evidence type="ECO:0000313" key="4">
    <source>
        <dbReference type="Proteomes" id="UP000253094"/>
    </source>
</evidence>
<name>A0A367FHG2_9ACTN</name>
<protein>
    <recommendedName>
        <fullName evidence="2">Toxin YqcG C-terminal domain-containing protein</fullName>
    </recommendedName>
</protein>
<evidence type="ECO:0000256" key="1">
    <source>
        <dbReference type="SAM" id="MobiDB-lite"/>
    </source>
</evidence>
<proteinExistence type="predicted"/>
<dbReference type="AlphaFoldDB" id="A0A367FHG2"/>
<reference evidence="3 4" key="1">
    <citation type="submission" date="2018-06" db="EMBL/GenBank/DDBJ databases">
        <title>Sphaerisporangium craniellae sp. nov., isolated from a marine sponge in the South China Sea.</title>
        <authorList>
            <person name="Li L."/>
        </authorList>
    </citation>
    <scope>NUCLEOTIDE SEQUENCE [LARGE SCALE GENOMIC DNA]</scope>
    <source>
        <strain evidence="3 4">CCTCC AA 208026</strain>
    </source>
</reference>
<comment type="caution">
    <text evidence="3">The sequence shown here is derived from an EMBL/GenBank/DDBJ whole genome shotgun (WGS) entry which is preliminary data.</text>
</comment>
<feature type="compositionally biased region" description="Polar residues" evidence="1">
    <location>
        <begin position="24"/>
        <end position="35"/>
    </location>
</feature>
<evidence type="ECO:0000259" key="2">
    <source>
        <dbReference type="Pfam" id="PF14410"/>
    </source>
</evidence>
<keyword evidence="4" id="KW-1185">Reference proteome</keyword>
<dbReference type="Proteomes" id="UP000253094">
    <property type="component" value="Unassembled WGS sequence"/>
</dbReference>
<feature type="compositionally biased region" description="Basic and acidic residues" evidence="1">
    <location>
        <begin position="51"/>
        <end position="80"/>
    </location>
</feature>
<dbReference type="Pfam" id="PF14410">
    <property type="entry name" value="GH-E"/>
    <property type="match status" value="1"/>
</dbReference>